<evidence type="ECO:0000259" key="2">
    <source>
        <dbReference type="Pfam" id="PF03328"/>
    </source>
</evidence>
<evidence type="ECO:0000313" key="3">
    <source>
        <dbReference type="EMBL" id="MDD7966192.1"/>
    </source>
</evidence>
<dbReference type="Gene3D" id="3.20.20.60">
    <property type="entry name" value="Phosphoenolpyruvate-binding domains"/>
    <property type="match status" value="2"/>
</dbReference>
<proteinExistence type="predicted"/>
<dbReference type="SUPFAM" id="SSF51621">
    <property type="entry name" value="Phosphoenolpyruvate/pyruvate domain"/>
    <property type="match status" value="1"/>
</dbReference>
<comment type="caution">
    <text evidence="3">The sequence shown here is derived from an EMBL/GenBank/DDBJ whole genome shotgun (WGS) entry which is preliminary data.</text>
</comment>
<name>A0ABT5STM3_9PSEU</name>
<gene>
    <name evidence="3" type="ORF">PGB27_12665</name>
</gene>
<protein>
    <submittedName>
        <fullName evidence="3">Aldolase/citrate lyase family protein</fullName>
    </submittedName>
</protein>
<dbReference type="EMBL" id="JAQZAO010000005">
    <property type="protein sequence ID" value="MDD7966192.1"/>
    <property type="molecule type" value="Genomic_DNA"/>
</dbReference>
<dbReference type="Pfam" id="PF03328">
    <property type="entry name" value="HpcH_HpaI"/>
    <property type="match status" value="1"/>
</dbReference>
<dbReference type="GO" id="GO:0016829">
    <property type="term" value="F:lyase activity"/>
    <property type="evidence" value="ECO:0007669"/>
    <property type="project" value="UniProtKB-KW"/>
</dbReference>
<accession>A0ABT5STM3</accession>
<keyword evidence="3" id="KW-0456">Lyase</keyword>
<evidence type="ECO:0000256" key="1">
    <source>
        <dbReference type="ARBA" id="ARBA00022723"/>
    </source>
</evidence>
<sequence length="274" mass="28933">MDLFVFSTSGPDVARLVGGGAAGAVIDWERRGKARRQLGEDTQINHDTPRDLRAVRSATAARVVCRVNPVGRWTAAEVGRAVALGADEVLVPMLRRPDEIAHVVDLAAGRCGVAAMVETQDAVEAVDALVARPLARVYVGLNDLRIDRAARTGRPAGLFEPMVDGTVEHVRARVAAAGHPFGVAGLTRPDAGDPVPSALLMAEMDRLGVDFTFLRRSFHADTADRDPAAEIGRIHAALALAGTRDARRRTEDRAAFARAVAACAPVAVPAPVPA</sequence>
<dbReference type="RefSeq" id="WP_274200722.1">
    <property type="nucleotide sequence ID" value="NZ_JAQZAO010000005.1"/>
</dbReference>
<keyword evidence="1" id="KW-0479">Metal-binding</keyword>
<feature type="domain" description="HpcH/HpaI aldolase/citrate lyase" evidence="2">
    <location>
        <begin position="50"/>
        <end position="184"/>
    </location>
</feature>
<dbReference type="InterPro" id="IPR005000">
    <property type="entry name" value="Aldolase/citrate-lyase_domain"/>
</dbReference>
<keyword evidence="4" id="KW-1185">Reference proteome</keyword>
<dbReference type="InterPro" id="IPR015813">
    <property type="entry name" value="Pyrv/PenolPyrv_kinase-like_dom"/>
</dbReference>
<organism evidence="3 4">
    <name type="scientific">Actinomycetospora lemnae</name>
    <dbReference type="NCBI Taxonomy" id="3019891"/>
    <lineage>
        <taxon>Bacteria</taxon>
        <taxon>Bacillati</taxon>
        <taxon>Actinomycetota</taxon>
        <taxon>Actinomycetes</taxon>
        <taxon>Pseudonocardiales</taxon>
        <taxon>Pseudonocardiaceae</taxon>
        <taxon>Actinomycetospora</taxon>
    </lineage>
</organism>
<dbReference type="Proteomes" id="UP001300763">
    <property type="component" value="Unassembled WGS sequence"/>
</dbReference>
<dbReference type="InterPro" id="IPR040442">
    <property type="entry name" value="Pyrv_kinase-like_dom_sf"/>
</dbReference>
<reference evidence="3 4" key="1">
    <citation type="submission" date="2023-02" db="EMBL/GenBank/DDBJ databases">
        <title>Genome sequencing required for Actinomycetospora new species description.</title>
        <authorList>
            <person name="Saimee Y."/>
            <person name="Duangmal K."/>
        </authorList>
    </citation>
    <scope>NUCLEOTIDE SEQUENCE [LARGE SCALE GENOMIC DNA]</scope>
    <source>
        <strain evidence="3 4">DW7H6</strain>
    </source>
</reference>
<evidence type="ECO:0000313" key="4">
    <source>
        <dbReference type="Proteomes" id="UP001300763"/>
    </source>
</evidence>